<proteinExistence type="predicted"/>
<protein>
    <submittedName>
        <fullName evidence="1">Uncharacterized protein</fullName>
    </submittedName>
</protein>
<keyword evidence="2" id="KW-1185">Reference proteome</keyword>
<dbReference type="RefSeq" id="WP_258902739.1">
    <property type="nucleotide sequence ID" value="NZ_CP103141.1"/>
</dbReference>
<reference evidence="1" key="1">
    <citation type="submission" date="2022-08" db="EMBL/GenBank/DDBJ databases">
        <title>Genome Sequencing of Bacteroides fragilis Group Isolates with Nanopore Technology.</title>
        <authorList>
            <person name="Tisza M.J."/>
            <person name="Smith D."/>
            <person name="Dekker J.P."/>
        </authorList>
    </citation>
    <scope>NUCLEOTIDE SEQUENCE</scope>
    <source>
        <strain evidence="1">BFG-527</strain>
    </source>
</reference>
<name>A0ABY5T7G2_9BACE</name>
<accession>A0ABY5T7G2</accession>
<dbReference type="Proteomes" id="UP001060104">
    <property type="component" value="Chromosome"/>
</dbReference>
<dbReference type="EMBL" id="CP103141">
    <property type="protein sequence ID" value="UVQ73565.1"/>
    <property type="molecule type" value="Genomic_DNA"/>
</dbReference>
<gene>
    <name evidence="1" type="ORF">NXY30_21510</name>
</gene>
<evidence type="ECO:0000313" key="1">
    <source>
        <dbReference type="EMBL" id="UVQ73565.1"/>
    </source>
</evidence>
<evidence type="ECO:0000313" key="2">
    <source>
        <dbReference type="Proteomes" id="UP001060104"/>
    </source>
</evidence>
<organism evidence="1 2">
    <name type="scientific">Bacteroides faecis</name>
    <dbReference type="NCBI Taxonomy" id="674529"/>
    <lineage>
        <taxon>Bacteria</taxon>
        <taxon>Pseudomonadati</taxon>
        <taxon>Bacteroidota</taxon>
        <taxon>Bacteroidia</taxon>
        <taxon>Bacteroidales</taxon>
        <taxon>Bacteroidaceae</taxon>
        <taxon>Bacteroides</taxon>
    </lineage>
</organism>
<sequence>MRKILYCLLAICLCCYLSCDRKKQSSGQDMKDSLAAANFMKCAKFLYSTFLAPSNLEEQEEYVTFPVFKKLYPLENDLVDTVCAVWLDYTIEDSCTQQSVINKDSHDIAVTALLQAYIEAKQIQLPQNPVDRYKCIDSIITNNLIPDAELEKDCGNQMQINASFNISEIWTEYLRYHYEKLLEELLKKKSISLPLQTEQEAFDKLLEAQISYFDSIGYGGGSASSMAYSQLCDEMYAIHLKGTLDLYFALQAENYKPDKVYKPISNSIIIQEYNTILHAIDNKNYYDYLDIGSREKVKACLSNEQKAWNSLMKVRKSTSRRLQGRIKSVYDNATYRLQRYHLIQLKNAFKGYGAMSNDVYSCLLSDTCSYEELLHTPNFFVKWASLLQGIDKSEQYETDFESFNQPRIFIKYKQPVNGYDVTVVCLPYNYTYDKERNTEIWGNALLCFEKKDSRFYIYNESFSDSVLYYVNEQEVRDNMILELDYLPKSKNEYLSHNSPFFFSDVDFDGEEELIINNWRCGTRHCNTYDVYKITNNEAKRLIVEPFNKIESHAEFDSINKTIILNYYNGHRESYYEKYKQINKSTSYQFNLITIGQPETDRKFTTLSDIDMGLKPKDFPDIPLIKELLDLYNSAIILYSLEHDFNLAECFNWNLKETINKLDCSIISNDTIREYAQNYKKVILSILSKDTFSDSKSIKRIVTTHDTFAKKIIECFHVTDDMCQFYDSVVTGSIVEVEKQIKNNAVKPLIDDIPDFNKKCLYTLGAYYSNYYSTPALAIKPLQELMESKQYSIYICEIWRIWKFISENEVDWLGVPEEEYSAMKIVCLKTILAQIIQHPNDIMAINQFMQLSLMKYI</sequence>